<keyword evidence="6 7" id="KW-0961">Cell wall biogenesis/degradation</keyword>
<dbReference type="GO" id="GO:0071555">
    <property type="term" value="P:cell wall organization"/>
    <property type="evidence" value="ECO:0007669"/>
    <property type="project" value="UniProtKB-KW"/>
</dbReference>
<dbReference type="Proteomes" id="UP000595278">
    <property type="component" value="Chromosome"/>
</dbReference>
<dbReference type="Pfam" id="PF02618">
    <property type="entry name" value="YceG"/>
    <property type="match status" value="1"/>
</dbReference>
<dbReference type="Gene3D" id="3.30.160.60">
    <property type="entry name" value="Classic Zinc Finger"/>
    <property type="match status" value="1"/>
</dbReference>
<dbReference type="PANTHER" id="PTHR30518">
    <property type="entry name" value="ENDOLYTIC MUREIN TRANSGLYCOSYLASE"/>
    <property type="match status" value="1"/>
</dbReference>
<evidence type="ECO:0000256" key="4">
    <source>
        <dbReference type="ARBA" id="ARBA00023136"/>
    </source>
</evidence>
<dbReference type="EC" id="4.2.2.29" evidence="7"/>
<dbReference type="CDD" id="cd08010">
    <property type="entry name" value="MltG_like"/>
    <property type="match status" value="1"/>
</dbReference>
<keyword evidence="4 7" id="KW-0472">Membrane</keyword>
<dbReference type="GO" id="GO:0009252">
    <property type="term" value="P:peptidoglycan biosynthetic process"/>
    <property type="evidence" value="ECO:0007669"/>
    <property type="project" value="UniProtKB-UniRule"/>
</dbReference>
<dbReference type="EMBL" id="CP067393">
    <property type="protein sequence ID" value="QQP84506.1"/>
    <property type="molecule type" value="Genomic_DNA"/>
</dbReference>
<dbReference type="GO" id="GO:0005886">
    <property type="term" value="C:plasma membrane"/>
    <property type="evidence" value="ECO:0007669"/>
    <property type="project" value="UniProtKB-UniRule"/>
</dbReference>
<dbReference type="AlphaFoldDB" id="A0A974ND14"/>
<keyword evidence="5 7" id="KW-0456">Lyase</keyword>
<dbReference type="InterPro" id="IPR003770">
    <property type="entry name" value="MLTG-like"/>
</dbReference>
<dbReference type="Gene3D" id="3.30.1490.480">
    <property type="entry name" value="Endolytic murein transglycosylase"/>
    <property type="match status" value="1"/>
</dbReference>
<accession>A0A974ND14</accession>
<evidence type="ECO:0000256" key="7">
    <source>
        <dbReference type="HAMAP-Rule" id="MF_02065"/>
    </source>
</evidence>
<comment type="similarity">
    <text evidence="7">Belongs to the transglycosylase MltG family.</text>
</comment>
<keyword evidence="3 7" id="KW-1133">Transmembrane helix</keyword>
<keyword evidence="9" id="KW-1185">Reference proteome</keyword>
<evidence type="ECO:0000256" key="1">
    <source>
        <dbReference type="ARBA" id="ARBA00022475"/>
    </source>
</evidence>
<evidence type="ECO:0000313" key="9">
    <source>
        <dbReference type="Proteomes" id="UP000595278"/>
    </source>
</evidence>
<name>A0A974ND14_9GAMM</name>
<dbReference type="HAMAP" id="MF_02065">
    <property type="entry name" value="MltG"/>
    <property type="match status" value="1"/>
</dbReference>
<sequence>MRIFLIVVAVLILLTGSVAGVGYWKYSNALQQPLMISSEQTIIVPVGATPNVMFNQLEQKGHIKDAFFLKLHWRLENQGKAIHAGEYRLLPGMDIQQLIAIWLKGDVVLYRVTLVDGWNFKQIRTALAKQEALKQTISAMTDEQIMDALGETGKHPEGQFFADTYVYMRGDTDLSLLGQAHKRLVKVLDEEWQNKDDGLPYENAYQALIMASIIERETGVPEERPQIAGVFVRRLQKNMLLQTDPTVIYGMGDNYKGRITRADLKRETPYNTYVISGLPPTPIAMVSRKAIHAALHPAEGKFLYFVAKGDGSHEFSESLTEHQRAVRKYQLNRRADYRSSPPSSESK</sequence>
<proteinExistence type="inferred from homology"/>
<protein>
    <recommendedName>
        <fullName evidence="7">Endolytic murein transglycosylase</fullName>
        <ecNumber evidence="7">4.2.2.29</ecNumber>
    </recommendedName>
    <alternativeName>
        <fullName evidence="7">Peptidoglycan lytic transglycosylase</fullName>
    </alternativeName>
    <alternativeName>
        <fullName evidence="7">Peptidoglycan polymerization terminase</fullName>
    </alternativeName>
</protein>
<gene>
    <name evidence="7 8" type="primary">mltG</name>
    <name evidence="8" type="ORF">JHT90_08755</name>
</gene>
<comment type="function">
    <text evidence="7">Functions as a peptidoglycan terminase that cleaves nascent peptidoglycan strands endolytically to terminate their elongation.</text>
</comment>
<evidence type="ECO:0000313" key="8">
    <source>
        <dbReference type="EMBL" id="QQP84506.1"/>
    </source>
</evidence>
<dbReference type="GO" id="GO:0008932">
    <property type="term" value="F:lytic endotransglycosylase activity"/>
    <property type="evidence" value="ECO:0007669"/>
    <property type="project" value="UniProtKB-UniRule"/>
</dbReference>
<reference evidence="8 9" key="1">
    <citation type="submission" date="2021-01" db="EMBL/GenBank/DDBJ databases">
        <title>Entomomonas sp. F2A isolated from a house cricket (Acheta domesticus).</title>
        <authorList>
            <person name="Spergser J."/>
            <person name="Busse H.-J."/>
        </authorList>
    </citation>
    <scope>NUCLEOTIDE SEQUENCE [LARGE SCALE GENOMIC DNA]</scope>
    <source>
        <strain evidence="8 9">F2A</strain>
    </source>
</reference>
<evidence type="ECO:0000256" key="2">
    <source>
        <dbReference type="ARBA" id="ARBA00022692"/>
    </source>
</evidence>
<keyword evidence="1 7" id="KW-1003">Cell membrane</keyword>
<feature type="site" description="Important for catalytic activity" evidence="7">
    <location>
        <position position="217"/>
    </location>
</feature>
<dbReference type="PANTHER" id="PTHR30518:SF2">
    <property type="entry name" value="ENDOLYTIC MUREIN TRANSGLYCOSYLASE"/>
    <property type="match status" value="1"/>
</dbReference>
<organism evidence="8 9">
    <name type="scientific">Entomomonas asaccharolytica</name>
    <dbReference type="NCBI Taxonomy" id="2785331"/>
    <lineage>
        <taxon>Bacteria</taxon>
        <taxon>Pseudomonadati</taxon>
        <taxon>Pseudomonadota</taxon>
        <taxon>Gammaproteobacteria</taxon>
        <taxon>Pseudomonadales</taxon>
        <taxon>Pseudomonadaceae</taxon>
        <taxon>Entomomonas</taxon>
    </lineage>
</organism>
<evidence type="ECO:0000256" key="6">
    <source>
        <dbReference type="ARBA" id="ARBA00023316"/>
    </source>
</evidence>
<comment type="catalytic activity">
    <reaction evidence="7">
        <text>a peptidoglycan chain = a peptidoglycan chain with N-acetyl-1,6-anhydromuramyl-[peptide] at the reducing end + a peptidoglycan chain with N-acetylglucosamine at the non-reducing end.</text>
        <dbReference type="EC" id="4.2.2.29"/>
    </reaction>
</comment>
<keyword evidence="7" id="KW-0997">Cell inner membrane</keyword>
<keyword evidence="2 7" id="KW-0812">Transmembrane</keyword>
<dbReference type="NCBIfam" id="TIGR00247">
    <property type="entry name" value="endolytic transglycosylase MltG"/>
    <property type="match status" value="1"/>
</dbReference>
<evidence type="ECO:0000256" key="5">
    <source>
        <dbReference type="ARBA" id="ARBA00023239"/>
    </source>
</evidence>
<evidence type="ECO:0000256" key="3">
    <source>
        <dbReference type="ARBA" id="ARBA00022989"/>
    </source>
</evidence>
<dbReference type="KEGG" id="eaz:JHT90_08755"/>